<sequence>MLHAVERRRKLTVNERIERILHGGLLDMEDAADSPVLSEADAQRRRRGRELATLYSSSTEDKFLKTRVRAAKSVPKHVHLGAPRGLTEIPPMRKMSSEEEESEDRRPSKPVKCYAKIMLQQQNEQDEEERKRTEAKQFPAPDFPPPKPWYKGYSPHHKAPSCSVDAKVRRYGAFGTIKMLASETTAGTAPPFKLHVSQSLDAIAYKDAPDAWSPGLHGSPSTWPEDSTHPQGSKLVADKMIRCPSPEHRFPTHCVGRMSPKPEDKHYERMQEIHTHDARALEEALDEEKARRRREIEYNKQKLAHWHASLQFEPLSNKIDHPFVKVHAQRAKEWTILDHPEHSSTSVYNSHVAKLTEQRFTLRWQSITALLDVMKRTPCRRPVLQDIEKLYGLAHELSLKNLTPLLLNRQQFWELMQKEYPLLDLTTANRLYSSYDCQMDDKLDIRVLLATIRALRVQQGAPIDVLCMALRDFDRQKRDVVSEKESLHGVLGFCCASDDEEREMRQLSETLWSRLHQQYTEARERRRVRRLQGREETEDDKELNDDAEDDEESETYRSSIPSLLMLGSENEGQGNPLPIRFIRKVLLREKLALQRFTDLLMKRREECFATLTPPPRAKSRGCSSSTGRDRLI</sequence>
<dbReference type="Proteomes" id="UP000794436">
    <property type="component" value="Unassembled WGS sequence"/>
</dbReference>
<evidence type="ECO:0000313" key="2">
    <source>
        <dbReference type="EMBL" id="TMW69284.1"/>
    </source>
</evidence>
<organism evidence="2 3">
    <name type="scientific">Pythium oligandrum</name>
    <name type="common">Mycoparasitic fungus</name>
    <dbReference type="NCBI Taxonomy" id="41045"/>
    <lineage>
        <taxon>Eukaryota</taxon>
        <taxon>Sar</taxon>
        <taxon>Stramenopiles</taxon>
        <taxon>Oomycota</taxon>
        <taxon>Peronosporomycetes</taxon>
        <taxon>Pythiales</taxon>
        <taxon>Pythiaceae</taxon>
        <taxon>Pythium</taxon>
    </lineage>
</organism>
<dbReference type="OrthoDB" id="69189at2759"/>
<evidence type="ECO:0000256" key="1">
    <source>
        <dbReference type="SAM" id="MobiDB-lite"/>
    </source>
</evidence>
<feature type="region of interest" description="Disordered" evidence="1">
    <location>
        <begin position="78"/>
        <end position="146"/>
    </location>
</feature>
<gene>
    <name evidence="2" type="ORF">Poli38472_001440</name>
</gene>
<evidence type="ECO:0000313" key="3">
    <source>
        <dbReference type="Proteomes" id="UP000794436"/>
    </source>
</evidence>
<comment type="caution">
    <text evidence="2">The sequence shown here is derived from an EMBL/GenBank/DDBJ whole genome shotgun (WGS) entry which is preliminary data.</text>
</comment>
<accession>A0A8K1FQC6</accession>
<feature type="region of interest" description="Disordered" evidence="1">
    <location>
        <begin position="611"/>
        <end position="632"/>
    </location>
</feature>
<dbReference type="AlphaFoldDB" id="A0A8K1FQC6"/>
<dbReference type="EMBL" id="SPLM01000001">
    <property type="protein sequence ID" value="TMW69284.1"/>
    <property type="molecule type" value="Genomic_DNA"/>
</dbReference>
<name>A0A8K1FQC6_PYTOL</name>
<feature type="region of interest" description="Disordered" evidence="1">
    <location>
        <begin position="525"/>
        <end position="557"/>
    </location>
</feature>
<reference evidence="2" key="1">
    <citation type="submission" date="2019-03" db="EMBL/GenBank/DDBJ databases">
        <title>Long read genome sequence of the mycoparasitic Pythium oligandrum ATCC 38472 isolated from sugarbeet rhizosphere.</title>
        <authorList>
            <person name="Gaulin E."/>
        </authorList>
    </citation>
    <scope>NUCLEOTIDE SEQUENCE</scope>
    <source>
        <strain evidence="2">ATCC 38472_TT</strain>
    </source>
</reference>
<protein>
    <submittedName>
        <fullName evidence="2">Uncharacterized protein</fullName>
    </submittedName>
</protein>
<feature type="compositionally biased region" description="Acidic residues" evidence="1">
    <location>
        <begin position="536"/>
        <end position="553"/>
    </location>
</feature>
<keyword evidence="3" id="KW-1185">Reference proteome</keyword>
<proteinExistence type="predicted"/>